<evidence type="ECO:0000313" key="2">
    <source>
        <dbReference type="EMBL" id="QDT14873.1"/>
    </source>
</evidence>
<evidence type="ECO:0000313" key="3">
    <source>
        <dbReference type="Proteomes" id="UP000318741"/>
    </source>
</evidence>
<dbReference type="EMBL" id="CP036265">
    <property type="protein sequence ID" value="QDT14873.1"/>
    <property type="molecule type" value="Genomic_DNA"/>
</dbReference>
<gene>
    <name evidence="2" type="ORF">CA12_09530</name>
</gene>
<protein>
    <submittedName>
        <fullName evidence="2">MinD/ParA/CobQ/CobA-like protein</fullName>
    </submittedName>
</protein>
<dbReference type="KEGG" id="acaf:CA12_09530"/>
<dbReference type="CDD" id="cd02042">
    <property type="entry name" value="ParAB_family"/>
    <property type="match status" value="1"/>
</dbReference>
<dbReference type="InterPro" id="IPR025669">
    <property type="entry name" value="AAA_dom"/>
</dbReference>
<dbReference type="AlphaFoldDB" id="A0A517P670"/>
<dbReference type="InterPro" id="IPR027417">
    <property type="entry name" value="P-loop_NTPase"/>
</dbReference>
<dbReference type="Proteomes" id="UP000318741">
    <property type="component" value="Chromosome"/>
</dbReference>
<evidence type="ECO:0000259" key="1">
    <source>
        <dbReference type="Pfam" id="PF13614"/>
    </source>
</evidence>
<sequence length="279" mass="29872">MTRAPRSDASQTAVAFLNLKGGVGKTTLAVNFAAFCGSRGIRTLLVDLDPQANATLWCLSLEQLQQHAKECGTVADLLGQRRHTSAEGSAKTAQDVLRESVFPGVDLIPSHLGLYTADAELAGEAGREYLLTRALEPIRADYQMVVCDCPPSLNVATHNAIAIGTHFVTPVSLDFLSVFGVGLLYPKITGICEALGTTLENAGIVIGKAGRTSTHRDDARWALQERFKTLVLPHEITDRSIVSEAAEKHLPVFDMANAKATEEFTAVCSELLTRVGVTG</sequence>
<dbReference type="SUPFAM" id="SSF52540">
    <property type="entry name" value="P-loop containing nucleoside triphosphate hydrolases"/>
    <property type="match status" value="1"/>
</dbReference>
<accession>A0A517P670</accession>
<dbReference type="PANTHER" id="PTHR13696">
    <property type="entry name" value="P-LOOP CONTAINING NUCLEOSIDE TRIPHOSPHATE HYDROLASE"/>
    <property type="match status" value="1"/>
</dbReference>
<feature type="domain" description="AAA" evidence="1">
    <location>
        <begin position="13"/>
        <end position="199"/>
    </location>
</feature>
<keyword evidence="3" id="KW-1185">Reference proteome</keyword>
<dbReference type="PANTHER" id="PTHR13696:SF99">
    <property type="entry name" value="COBYRINIC ACID AC-DIAMIDE SYNTHASE"/>
    <property type="match status" value="1"/>
</dbReference>
<dbReference type="InterPro" id="IPR050678">
    <property type="entry name" value="DNA_Partitioning_ATPase"/>
</dbReference>
<dbReference type="Gene3D" id="3.40.50.300">
    <property type="entry name" value="P-loop containing nucleotide triphosphate hydrolases"/>
    <property type="match status" value="1"/>
</dbReference>
<organism evidence="2 3">
    <name type="scientific">Alienimonas californiensis</name>
    <dbReference type="NCBI Taxonomy" id="2527989"/>
    <lineage>
        <taxon>Bacteria</taxon>
        <taxon>Pseudomonadati</taxon>
        <taxon>Planctomycetota</taxon>
        <taxon>Planctomycetia</taxon>
        <taxon>Planctomycetales</taxon>
        <taxon>Planctomycetaceae</taxon>
        <taxon>Alienimonas</taxon>
    </lineage>
</organism>
<proteinExistence type="predicted"/>
<dbReference type="OrthoDB" id="9815116at2"/>
<dbReference type="Pfam" id="PF13614">
    <property type="entry name" value="AAA_31"/>
    <property type="match status" value="1"/>
</dbReference>
<name>A0A517P670_9PLAN</name>
<reference evidence="2 3" key="1">
    <citation type="submission" date="2019-02" db="EMBL/GenBank/DDBJ databases">
        <title>Deep-cultivation of Planctomycetes and their phenomic and genomic characterization uncovers novel biology.</title>
        <authorList>
            <person name="Wiegand S."/>
            <person name="Jogler M."/>
            <person name="Boedeker C."/>
            <person name="Pinto D."/>
            <person name="Vollmers J."/>
            <person name="Rivas-Marin E."/>
            <person name="Kohn T."/>
            <person name="Peeters S.H."/>
            <person name="Heuer A."/>
            <person name="Rast P."/>
            <person name="Oberbeckmann S."/>
            <person name="Bunk B."/>
            <person name="Jeske O."/>
            <person name="Meyerdierks A."/>
            <person name="Storesund J.E."/>
            <person name="Kallscheuer N."/>
            <person name="Luecker S."/>
            <person name="Lage O.M."/>
            <person name="Pohl T."/>
            <person name="Merkel B.J."/>
            <person name="Hornburger P."/>
            <person name="Mueller R.-W."/>
            <person name="Bruemmer F."/>
            <person name="Labrenz M."/>
            <person name="Spormann A.M."/>
            <person name="Op den Camp H."/>
            <person name="Overmann J."/>
            <person name="Amann R."/>
            <person name="Jetten M.S.M."/>
            <person name="Mascher T."/>
            <person name="Medema M.H."/>
            <person name="Devos D.P."/>
            <person name="Kaster A.-K."/>
            <person name="Ovreas L."/>
            <person name="Rohde M."/>
            <person name="Galperin M.Y."/>
            <person name="Jogler C."/>
        </authorList>
    </citation>
    <scope>NUCLEOTIDE SEQUENCE [LARGE SCALE GENOMIC DNA]</scope>
    <source>
        <strain evidence="2 3">CA12</strain>
    </source>
</reference>